<dbReference type="PANTHER" id="PTHR22444:SF1">
    <property type="entry name" value="GLUTAMATE-RICH PROTEIN 1"/>
    <property type="match status" value="1"/>
</dbReference>
<evidence type="ECO:0000256" key="1">
    <source>
        <dbReference type="SAM" id="MobiDB-lite"/>
    </source>
</evidence>
<dbReference type="EMBL" id="CACVKT020008349">
    <property type="protein sequence ID" value="CAC5414490.1"/>
    <property type="molecule type" value="Genomic_DNA"/>
</dbReference>
<dbReference type="AlphaFoldDB" id="A0A6J8E216"/>
<protein>
    <submittedName>
        <fullName evidence="2">Uncharacterized protein</fullName>
    </submittedName>
</protein>
<feature type="compositionally biased region" description="Polar residues" evidence="1">
    <location>
        <begin position="139"/>
        <end position="153"/>
    </location>
</feature>
<dbReference type="OrthoDB" id="6126832at2759"/>
<reference evidence="2 3" key="1">
    <citation type="submission" date="2020-06" db="EMBL/GenBank/DDBJ databases">
        <authorList>
            <person name="Li R."/>
            <person name="Bekaert M."/>
        </authorList>
    </citation>
    <scope>NUCLEOTIDE SEQUENCE [LARGE SCALE GENOMIC DNA]</scope>
    <source>
        <strain evidence="3">wild</strain>
    </source>
</reference>
<evidence type="ECO:0000313" key="3">
    <source>
        <dbReference type="Proteomes" id="UP000507470"/>
    </source>
</evidence>
<dbReference type="PANTHER" id="PTHR22444">
    <property type="entry name" value="GLUTAMATE-RICH PROTEIN 1"/>
    <property type="match status" value="1"/>
</dbReference>
<feature type="compositionally biased region" description="Basic residues" evidence="1">
    <location>
        <begin position="116"/>
        <end position="131"/>
    </location>
</feature>
<proteinExistence type="predicted"/>
<sequence length="270" mass="30968">MERNTVFKQNVWNIMYGKNGSSDHSESEDEGEITPSIQSKKPVHEVKTYSVLPPPADYTPTGPLEGNNGEGEPSDSSSSCDSEKPVRKRRRKNKRHTEKCDEEKCHQYNTSDKKLTKNQRRKLKKKRRKDKQKNEDKSVTFSFIPSEDNQNSAETTSNIEIQNKVADLSNFLDAVWDVYKLQDREKSVEQQELFDELNRSLSLLDIHDKETANQLNIIHNIKRLILLGDVKSAGDLMSGMKSDGCFLSPDVFNFLNSLFEYWMKDISGKG</sequence>
<gene>
    <name evidence="2" type="ORF">MCOR_47282</name>
</gene>
<feature type="compositionally biased region" description="Basic residues" evidence="1">
    <location>
        <begin position="86"/>
        <end position="97"/>
    </location>
</feature>
<dbReference type="InterPro" id="IPR026719">
    <property type="entry name" value="ERICH1"/>
</dbReference>
<feature type="region of interest" description="Disordered" evidence="1">
    <location>
        <begin position="1"/>
        <end position="153"/>
    </location>
</feature>
<feature type="compositionally biased region" description="Basic and acidic residues" evidence="1">
    <location>
        <begin position="98"/>
        <end position="115"/>
    </location>
</feature>
<name>A0A6J8E216_MYTCO</name>
<feature type="compositionally biased region" description="Polar residues" evidence="1">
    <location>
        <begin position="1"/>
        <end position="12"/>
    </location>
</feature>
<dbReference type="Proteomes" id="UP000507470">
    <property type="component" value="Unassembled WGS sequence"/>
</dbReference>
<feature type="compositionally biased region" description="Low complexity" evidence="1">
    <location>
        <begin position="65"/>
        <end position="80"/>
    </location>
</feature>
<evidence type="ECO:0000313" key="2">
    <source>
        <dbReference type="EMBL" id="CAC5414490.1"/>
    </source>
</evidence>
<accession>A0A6J8E216</accession>
<organism evidence="2 3">
    <name type="scientific">Mytilus coruscus</name>
    <name type="common">Sea mussel</name>
    <dbReference type="NCBI Taxonomy" id="42192"/>
    <lineage>
        <taxon>Eukaryota</taxon>
        <taxon>Metazoa</taxon>
        <taxon>Spiralia</taxon>
        <taxon>Lophotrochozoa</taxon>
        <taxon>Mollusca</taxon>
        <taxon>Bivalvia</taxon>
        <taxon>Autobranchia</taxon>
        <taxon>Pteriomorphia</taxon>
        <taxon>Mytilida</taxon>
        <taxon>Mytiloidea</taxon>
        <taxon>Mytilidae</taxon>
        <taxon>Mytilinae</taxon>
        <taxon>Mytilus</taxon>
    </lineage>
</organism>
<keyword evidence="3" id="KW-1185">Reference proteome</keyword>